<sequence>MIRGALRRLLGHPPSAAQMLDRAWRLGAAARGGPALSILPEGADWRAAPAEWIGFLAPQDRLAPHAAAAISAALAGRPDARLLFTDTAIARPGGPDPWLKPGFDPLMQEETGYAGRIAVFRRDLLDATGWRGSEAATVSAAARGLDAGALLHLPYPAVIGPERAWPASPALPAPRPMPRVSVIIPSRDRPVLIATVLRGLLEDTDTRGVPPEILVVDNGSTDPEVAALYARLRGRIRVLRHDAPFNFSAMVNHGLEAATGEALLLLNNDIEVTSPDWLAEMCACLARPGTGIVGPKLLFPDGTLQHAGVVTGLGAGHAGHPDAGSPGAALGPMGRLTHRRRLSAVTGAAMLISRACLEATGPFDAARFGIAYNDVDFCLRARALGFGVTWTPHAVLTHHESATRRRRTGAALRQFRAEKAALRALHATGTAEDPAFSPWYARRLRPELRALAALPPPRAFMPGDA</sequence>
<dbReference type="Proteomes" id="UP000305888">
    <property type="component" value="Chromosome"/>
</dbReference>
<dbReference type="GO" id="GO:0016740">
    <property type="term" value="F:transferase activity"/>
    <property type="evidence" value="ECO:0007669"/>
    <property type="project" value="UniProtKB-KW"/>
</dbReference>
<dbReference type="RefSeq" id="WP_138575623.1">
    <property type="nucleotide sequence ID" value="NZ_CP040818.1"/>
</dbReference>
<protein>
    <submittedName>
        <fullName evidence="2">Glycosyltransferase family 2 protein</fullName>
    </submittedName>
</protein>
<dbReference type="InterPro" id="IPR029044">
    <property type="entry name" value="Nucleotide-diphossugar_trans"/>
</dbReference>
<accession>A0A5B8FS86</accession>
<dbReference type="Pfam" id="PF00535">
    <property type="entry name" value="Glycos_transf_2"/>
    <property type="match status" value="1"/>
</dbReference>
<gene>
    <name evidence="2" type="ORF">FDP22_05185</name>
</gene>
<dbReference type="AlphaFoldDB" id="A0A5B8FS86"/>
<keyword evidence="2" id="KW-0808">Transferase</keyword>
<dbReference type="SUPFAM" id="SSF53448">
    <property type="entry name" value="Nucleotide-diphospho-sugar transferases"/>
    <property type="match status" value="1"/>
</dbReference>
<dbReference type="PANTHER" id="PTHR43179">
    <property type="entry name" value="RHAMNOSYLTRANSFERASE WBBL"/>
    <property type="match status" value="1"/>
</dbReference>
<name>A0A5B8FS86_9RHOB</name>
<evidence type="ECO:0000259" key="1">
    <source>
        <dbReference type="Pfam" id="PF00535"/>
    </source>
</evidence>
<organism evidence="2 3">
    <name type="scientific">Paroceanicella profunda</name>
    <dbReference type="NCBI Taxonomy" id="2579971"/>
    <lineage>
        <taxon>Bacteria</taxon>
        <taxon>Pseudomonadati</taxon>
        <taxon>Pseudomonadota</taxon>
        <taxon>Alphaproteobacteria</taxon>
        <taxon>Rhodobacterales</taxon>
        <taxon>Paracoccaceae</taxon>
        <taxon>Paroceanicella</taxon>
    </lineage>
</organism>
<dbReference type="Gene3D" id="3.90.550.10">
    <property type="entry name" value="Spore Coat Polysaccharide Biosynthesis Protein SpsA, Chain A"/>
    <property type="match status" value="1"/>
</dbReference>
<evidence type="ECO:0000313" key="2">
    <source>
        <dbReference type="EMBL" id="QDL91225.1"/>
    </source>
</evidence>
<dbReference type="PANTHER" id="PTHR43179:SF7">
    <property type="entry name" value="RHAMNOSYLTRANSFERASE WBBL"/>
    <property type="match status" value="1"/>
</dbReference>
<dbReference type="CDD" id="cd04186">
    <property type="entry name" value="GT_2_like_c"/>
    <property type="match status" value="1"/>
</dbReference>
<proteinExistence type="predicted"/>
<dbReference type="KEGG" id="ppru:FDP22_05185"/>
<feature type="domain" description="Glycosyltransferase 2-like" evidence="1">
    <location>
        <begin position="181"/>
        <end position="297"/>
    </location>
</feature>
<dbReference type="InterPro" id="IPR001173">
    <property type="entry name" value="Glyco_trans_2-like"/>
</dbReference>
<dbReference type="EMBL" id="CP040818">
    <property type="protein sequence ID" value="QDL91225.1"/>
    <property type="molecule type" value="Genomic_DNA"/>
</dbReference>
<evidence type="ECO:0000313" key="3">
    <source>
        <dbReference type="Proteomes" id="UP000305888"/>
    </source>
</evidence>
<dbReference type="OrthoDB" id="5291101at2"/>
<reference evidence="2 3" key="1">
    <citation type="submission" date="2019-06" db="EMBL/GenBank/DDBJ databases">
        <title>Genome sequence of Rhodobacteraceae bacterium D4M1.</title>
        <authorList>
            <person name="Cao J."/>
        </authorList>
    </citation>
    <scope>NUCLEOTIDE SEQUENCE [LARGE SCALE GENOMIC DNA]</scope>
    <source>
        <strain evidence="2 3">D4M1</strain>
    </source>
</reference>
<keyword evidence="3" id="KW-1185">Reference proteome</keyword>